<dbReference type="InterPro" id="IPR052526">
    <property type="entry name" value="HTH-type_Bedaq_tolerance"/>
</dbReference>
<dbReference type="EMBL" id="BQYH01000005">
    <property type="protein sequence ID" value="GKU70598.1"/>
    <property type="molecule type" value="Genomic_DNA"/>
</dbReference>
<dbReference type="Pfam" id="PF12802">
    <property type="entry name" value="MarR_2"/>
    <property type="match status" value="1"/>
</dbReference>
<dbReference type="RefSeq" id="WP_108922576.1">
    <property type="nucleotide sequence ID" value="NZ_BFCH01000018.1"/>
</dbReference>
<evidence type="ECO:0000313" key="5">
    <source>
        <dbReference type="Proteomes" id="UP001139505"/>
    </source>
</evidence>
<feature type="domain" description="HTH marR-type" evidence="1">
    <location>
        <begin position="11"/>
        <end position="144"/>
    </location>
</feature>
<reference evidence="3" key="3">
    <citation type="journal article" date="2022" name="Microbiol. Resour. Announc.">
        <title>Draft Genome Sequences of Eight Mycobacterium montefiorense Strains Isolated from Salamanders in Captivity.</title>
        <authorList>
            <person name="Komine T."/>
            <person name="Ihara H."/>
            <person name="Fukano H."/>
            <person name="Hoshino Y."/>
            <person name="Kurata O."/>
            <person name="Wada S."/>
        </authorList>
    </citation>
    <scope>NUCLEOTIDE SEQUENCE</scope>
    <source>
        <strain evidence="3">NJB18185</strain>
    </source>
</reference>
<dbReference type="InterPro" id="IPR000835">
    <property type="entry name" value="HTH_MarR-typ"/>
</dbReference>
<accession>A0AA37PIQ7</accession>
<reference evidence="4" key="2">
    <citation type="submission" date="2018-04" db="EMBL/GenBank/DDBJ databases">
        <title>Draft genome sequence of Mycobacterium montefiorense isolated from Japanese black salamander.</title>
        <authorList>
            <person name="Fukano H."/>
            <person name="Yoshida M."/>
            <person name="Shimizu A."/>
            <person name="Iwao H."/>
            <person name="Kurata O."/>
            <person name="Katayama Y."/>
            <person name="Omatsu T."/>
            <person name="Mizutani T."/>
            <person name="Wada S."/>
            <person name="Hoshino Y."/>
        </authorList>
    </citation>
    <scope>NUCLEOTIDE SEQUENCE [LARGE SCALE GENOMIC DNA]</scope>
    <source>
        <strain evidence="4">BS</strain>
    </source>
</reference>
<comment type="caution">
    <text evidence="3">The sequence shown here is derived from an EMBL/GenBank/DDBJ whole genome shotgun (WGS) entry which is preliminary data.</text>
</comment>
<dbReference type="Proteomes" id="UP000245060">
    <property type="component" value="Unassembled WGS sequence"/>
</dbReference>
<dbReference type="GO" id="GO:0003700">
    <property type="term" value="F:DNA-binding transcription factor activity"/>
    <property type="evidence" value="ECO:0007669"/>
    <property type="project" value="InterPro"/>
</dbReference>
<keyword evidence="4" id="KW-1185">Reference proteome</keyword>
<dbReference type="PANTHER" id="PTHR39515">
    <property type="entry name" value="CONSERVED PROTEIN"/>
    <property type="match status" value="1"/>
</dbReference>
<dbReference type="SMART" id="SM00347">
    <property type="entry name" value="HTH_MARR"/>
    <property type="match status" value="1"/>
</dbReference>
<name>A0AA37PIQ7_9MYCO</name>
<dbReference type="InterPro" id="IPR036390">
    <property type="entry name" value="WH_DNA-bd_sf"/>
</dbReference>
<protein>
    <submittedName>
        <fullName evidence="3">MarR family transcriptional regulator</fullName>
    </submittedName>
</protein>
<dbReference type="PROSITE" id="PS50995">
    <property type="entry name" value="HTH_MARR_2"/>
    <property type="match status" value="1"/>
</dbReference>
<reference evidence="3" key="4">
    <citation type="submission" date="2022-04" db="EMBL/GenBank/DDBJ databases">
        <authorList>
            <person name="Komine T."/>
            <person name="Fukano H."/>
            <person name="Wada S."/>
        </authorList>
    </citation>
    <scope>NUCLEOTIDE SEQUENCE</scope>
    <source>
        <strain evidence="3">NJB18185</strain>
    </source>
</reference>
<dbReference type="Gene3D" id="1.10.287.100">
    <property type="match status" value="1"/>
</dbReference>
<dbReference type="PANTHER" id="PTHR39515:SF2">
    <property type="entry name" value="HTH-TYPE TRANSCRIPTIONAL REGULATOR RV0880"/>
    <property type="match status" value="1"/>
</dbReference>
<dbReference type="AlphaFoldDB" id="A0AA37PIQ7"/>
<dbReference type="EMBL" id="BFCH01000018">
    <property type="protein sequence ID" value="GBG38349.1"/>
    <property type="molecule type" value="Genomic_DNA"/>
</dbReference>
<sequence length="146" mass="16427">MVRYPSNRQLAGQAAYDLRLLVSRLRRRLKHEYDNKGLTPSQISVISRLSHDGPASASDLAAAEGVRRQSMAAIVNHLDRSGLLTRTPDPEDGRRQLLGLSSEAVRDLQQGRQLRDQWLADELRDRYTDEELQLIAAALTLLTRLA</sequence>
<evidence type="ECO:0000259" key="1">
    <source>
        <dbReference type="PROSITE" id="PS50995"/>
    </source>
</evidence>
<dbReference type="InterPro" id="IPR036388">
    <property type="entry name" value="WH-like_DNA-bd_sf"/>
</dbReference>
<organism evidence="3 5">
    <name type="scientific">Mycobacterium montefiorense</name>
    <dbReference type="NCBI Taxonomy" id="154654"/>
    <lineage>
        <taxon>Bacteria</taxon>
        <taxon>Bacillati</taxon>
        <taxon>Actinomycetota</taxon>
        <taxon>Actinomycetes</taxon>
        <taxon>Mycobacteriales</taxon>
        <taxon>Mycobacteriaceae</taxon>
        <taxon>Mycobacterium</taxon>
        <taxon>Mycobacterium simiae complex</taxon>
    </lineage>
</organism>
<evidence type="ECO:0000313" key="4">
    <source>
        <dbReference type="Proteomes" id="UP000245060"/>
    </source>
</evidence>
<proteinExistence type="predicted"/>
<evidence type="ECO:0000313" key="3">
    <source>
        <dbReference type="EMBL" id="GKU70598.1"/>
    </source>
</evidence>
<dbReference type="Gene3D" id="1.10.10.10">
    <property type="entry name" value="Winged helix-like DNA-binding domain superfamily/Winged helix DNA-binding domain"/>
    <property type="match status" value="1"/>
</dbReference>
<reference evidence="2" key="1">
    <citation type="journal article" date="2018" name="Genome Announc.">
        <title>Draft Genome Sequence of Mycobacterium montefiorense Isolated from Japanese Black Salamander (Hynobius nigrescens).</title>
        <authorList>
            <person name="Fukano H."/>
            <person name="Yoshida M."/>
            <person name="Shimizu A."/>
            <person name="Iwao H."/>
            <person name="Katayama Y."/>
            <person name="Omatsu T."/>
            <person name="Mizutani T."/>
            <person name="Kurata O."/>
            <person name="Wada S."/>
            <person name="Hoshino Y."/>
        </authorList>
    </citation>
    <scope>NUCLEOTIDE SEQUENCE</scope>
    <source>
        <strain evidence="2">BS</strain>
    </source>
</reference>
<evidence type="ECO:0000313" key="2">
    <source>
        <dbReference type="EMBL" id="GBG38349.1"/>
    </source>
</evidence>
<dbReference type="Proteomes" id="UP001139505">
    <property type="component" value="Unassembled WGS sequence"/>
</dbReference>
<dbReference type="SUPFAM" id="SSF46785">
    <property type="entry name" value="Winged helix' DNA-binding domain"/>
    <property type="match status" value="1"/>
</dbReference>
<gene>
    <name evidence="2" type="ORF">MmonteBS_27210</name>
    <name evidence="3" type="ORF">NJB18185_03750</name>
</gene>